<evidence type="ECO:0000313" key="14">
    <source>
        <dbReference type="EnsemblPlants" id="TuG1812G0600002528.01.T01.cds451015"/>
    </source>
</evidence>
<keyword evidence="8" id="KW-0229">DNA integration</keyword>
<keyword evidence="7" id="KW-0694">RNA-binding</keyword>
<dbReference type="InterPro" id="IPR043128">
    <property type="entry name" value="Rev_trsase/Diguanyl_cyclase"/>
</dbReference>
<evidence type="ECO:0000256" key="5">
    <source>
        <dbReference type="ARBA" id="ARBA00022801"/>
    </source>
</evidence>
<dbReference type="InterPro" id="IPR000477">
    <property type="entry name" value="RT_dom"/>
</dbReference>
<dbReference type="Pfam" id="PF08284">
    <property type="entry name" value="RVP_2"/>
    <property type="match status" value="1"/>
</dbReference>
<keyword evidence="10" id="KW-0511">Multifunctional enzyme</keyword>
<dbReference type="CDD" id="cd01647">
    <property type="entry name" value="RT_LTR"/>
    <property type="match status" value="1"/>
</dbReference>
<dbReference type="InterPro" id="IPR001969">
    <property type="entry name" value="Aspartic_peptidase_AS"/>
</dbReference>
<dbReference type="SUPFAM" id="SSF56672">
    <property type="entry name" value="DNA/RNA polymerases"/>
    <property type="match status" value="1"/>
</dbReference>
<dbReference type="InterPro" id="IPR041577">
    <property type="entry name" value="RT_RNaseH_2"/>
</dbReference>
<dbReference type="GO" id="GO:0004190">
    <property type="term" value="F:aspartic-type endopeptidase activity"/>
    <property type="evidence" value="ECO:0007669"/>
    <property type="project" value="InterPro"/>
</dbReference>
<dbReference type="FunFam" id="3.30.70.270:FF:000020">
    <property type="entry name" value="Transposon Tf2-6 polyprotein-like Protein"/>
    <property type="match status" value="1"/>
</dbReference>
<dbReference type="Gene3D" id="2.40.70.10">
    <property type="entry name" value="Acid Proteases"/>
    <property type="match status" value="1"/>
</dbReference>
<protein>
    <recommendedName>
        <fullName evidence="16">Reverse transcriptase</fullName>
    </recommendedName>
</protein>
<dbReference type="Gene3D" id="3.30.70.270">
    <property type="match status" value="2"/>
</dbReference>
<dbReference type="Gene3D" id="3.10.10.10">
    <property type="entry name" value="HIV Type 1 Reverse Transcriptase, subunit A, domain 1"/>
    <property type="match status" value="1"/>
</dbReference>
<reference evidence="14" key="2">
    <citation type="submission" date="2018-03" db="EMBL/GenBank/DDBJ databases">
        <title>The Triticum urartu genome reveals the dynamic nature of wheat genome evolution.</title>
        <authorList>
            <person name="Ling H."/>
            <person name="Ma B."/>
            <person name="Shi X."/>
            <person name="Liu H."/>
            <person name="Dong L."/>
            <person name="Sun H."/>
            <person name="Cao Y."/>
            <person name="Gao Q."/>
            <person name="Zheng S."/>
            <person name="Li Y."/>
            <person name="Yu Y."/>
            <person name="Du H."/>
            <person name="Qi M."/>
            <person name="Li Y."/>
            <person name="Yu H."/>
            <person name="Cui Y."/>
            <person name="Wang N."/>
            <person name="Chen C."/>
            <person name="Wu H."/>
            <person name="Zhao Y."/>
            <person name="Zhang J."/>
            <person name="Li Y."/>
            <person name="Zhou W."/>
            <person name="Zhang B."/>
            <person name="Hu W."/>
            <person name="Eijk M."/>
            <person name="Tang J."/>
            <person name="Witsenboer H."/>
            <person name="Zhao S."/>
            <person name="Li Z."/>
            <person name="Zhang A."/>
            <person name="Wang D."/>
            <person name="Liang C."/>
        </authorList>
    </citation>
    <scope>NUCLEOTIDE SEQUENCE [LARGE SCALE GENOMIC DNA]</scope>
    <source>
        <strain evidence="14">cv. G1812</strain>
    </source>
</reference>
<feature type="domain" description="Reverse transcriptase" evidence="12">
    <location>
        <begin position="271"/>
        <end position="450"/>
    </location>
</feature>
<dbReference type="GO" id="GO:0004519">
    <property type="term" value="F:endonuclease activity"/>
    <property type="evidence" value="ECO:0007669"/>
    <property type="project" value="UniProtKB-KW"/>
</dbReference>
<dbReference type="InterPro" id="IPR036397">
    <property type="entry name" value="RNaseH_sf"/>
</dbReference>
<dbReference type="GO" id="GO:0003964">
    <property type="term" value="F:RNA-directed DNA polymerase activity"/>
    <property type="evidence" value="ECO:0007669"/>
    <property type="project" value="UniProtKB-KW"/>
</dbReference>
<evidence type="ECO:0000256" key="2">
    <source>
        <dbReference type="ARBA" id="ARBA00022695"/>
    </source>
</evidence>
<keyword evidence="3" id="KW-0540">Nuclease</keyword>
<evidence type="ECO:0000259" key="13">
    <source>
        <dbReference type="PROSITE" id="PS50994"/>
    </source>
</evidence>
<dbReference type="Proteomes" id="UP000015106">
    <property type="component" value="Chromosome 6"/>
</dbReference>
<dbReference type="Gramene" id="TuG1812G0600002528.01.T01">
    <property type="protein sequence ID" value="TuG1812G0600002528.01.T01.cds451015"/>
    <property type="gene ID" value="TuG1812G0600002528.01"/>
</dbReference>
<evidence type="ECO:0000256" key="10">
    <source>
        <dbReference type="ARBA" id="ARBA00023268"/>
    </source>
</evidence>
<dbReference type="Gene3D" id="3.30.420.10">
    <property type="entry name" value="Ribonuclease H-like superfamily/Ribonuclease H"/>
    <property type="match status" value="1"/>
</dbReference>
<accession>A0A8R7QP29</accession>
<dbReference type="AlphaFoldDB" id="A0A8R7QP29"/>
<organism evidence="14 15">
    <name type="scientific">Triticum urartu</name>
    <name type="common">Red wild einkorn</name>
    <name type="synonym">Crithodium urartu</name>
    <dbReference type="NCBI Taxonomy" id="4572"/>
    <lineage>
        <taxon>Eukaryota</taxon>
        <taxon>Viridiplantae</taxon>
        <taxon>Streptophyta</taxon>
        <taxon>Embryophyta</taxon>
        <taxon>Tracheophyta</taxon>
        <taxon>Spermatophyta</taxon>
        <taxon>Magnoliopsida</taxon>
        <taxon>Liliopsida</taxon>
        <taxon>Poales</taxon>
        <taxon>Poaceae</taxon>
        <taxon>BOP clade</taxon>
        <taxon>Pooideae</taxon>
        <taxon>Triticodae</taxon>
        <taxon>Triticeae</taxon>
        <taxon>Triticinae</taxon>
        <taxon>Triticum</taxon>
    </lineage>
</organism>
<dbReference type="CDD" id="cd00303">
    <property type="entry name" value="retropepsin_like"/>
    <property type="match status" value="1"/>
</dbReference>
<keyword evidence="1" id="KW-0808">Transferase</keyword>
<proteinExistence type="predicted"/>
<dbReference type="InterPro" id="IPR043502">
    <property type="entry name" value="DNA/RNA_pol_sf"/>
</dbReference>
<keyword evidence="2" id="KW-0548">Nucleotidyltransferase</keyword>
<dbReference type="InterPro" id="IPR001584">
    <property type="entry name" value="Integrase_cat-core"/>
</dbReference>
<dbReference type="PANTHER" id="PTHR37984">
    <property type="entry name" value="PROTEIN CBG26694"/>
    <property type="match status" value="1"/>
</dbReference>
<dbReference type="InterPro" id="IPR012337">
    <property type="entry name" value="RNaseH-like_sf"/>
</dbReference>
<dbReference type="Pfam" id="PF00665">
    <property type="entry name" value="rve"/>
    <property type="match status" value="1"/>
</dbReference>
<evidence type="ECO:0000313" key="15">
    <source>
        <dbReference type="Proteomes" id="UP000015106"/>
    </source>
</evidence>
<dbReference type="Pfam" id="PF17919">
    <property type="entry name" value="RT_RNaseH_2"/>
    <property type="match status" value="1"/>
</dbReference>
<dbReference type="PROSITE" id="PS50878">
    <property type="entry name" value="RT_POL"/>
    <property type="match status" value="1"/>
</dbReference>
<dbReference type="Gene3D" id="1.10.340.70">
    <property type="match status" value="1"/>
</dbReference>
<dbReference type="EnsemblPlants" id="TuG1812G0600002528.01.T01">
    <property type="protein sequence ID" value="TuG1812G0600002528.01.T01.cds451015"/>
    <property type="gene ID" value="TuG1812G0600002528.01"/>
</dbReference>
<dbReference type="InterPro" id="IPR050951">
    <property type="entry name" value="Retrovirus_Pol_polyprotein"/>
</dbReference>
<evidence type="ECO:0000256" key="4">
    <source>
        <dbReference type="ARBA" id="ARBA00022759"/>
    </source>
</evidence>
<sequence>MDFMGIAPSEGEGPSTEQTETEEAVYAVSLQAFNGNDSSKLLQFTAVLQGQNVEVLVDSGSSASFINSRCVPQLQGLQALPRPARVKVANGTELRCELEVPNCPWTVQDHQFSTSFKVLPLGGFDVIVGMDWLEELNPNIDWIHKTVTIKSGDDLIQLQGHVFTDNTCPTISSEELHFMCVQGEVDHLVYLCNVADKPKQPEKESVPPPPEIQQLLQEYSDVFATPQGLPPSRACDHRIPLLPGATPISIRPYRHTPETKTEIERQVEELLASGLIQHSHSPFASPAILVRKKDGQWRLCIDYRKLNALTVTPKFPLPVIDELLDELSGASWFSKLDLRAGYHQIRLAEGEEYKTAFQTHSGHYEYTVLPYGVAGGPATFQGAMNHTLKSVLRICALVFFDDILIFSATFEQHLQHLREVLHLLRKDKWQVKASKCSFAQRELSYLGFIVSEQGVSTEPDKIQQVQQWPVPLNVKQLRQFLGLSGYYRKFVRHYGIIAKPLTHLLKKHVPFVWTSDCTTAFDTLKHSLVTAPVLALPNFSKQFIVETDASDLGVGAVLQQEGHPLAFLSKPLGPRNKGLSTYEKELLAILIAVEHWRPYLQTAEFLIKTDQRSLVHLEDQRLNTPWQQKAFTKLLGLRYRLCYRKGVDNGAADALSRRPFTDVDTLYAISLCQPEWLNEVKEAYAQDAATQKIIDDLCKDPQSHQHYSLSDGILRYQGRVWIGRNNQMQQQMLLAGHQSAIGGHSGAPATYQRLKSVCAWPRMKRSVVEFVQACDVCQRAKPERCKYPGLLEPLPVPVRAWQMVSMDFIEGLPQSGRYNCILVVVDKFSKYSHFLPLVHPFSASQVASTYIDQVYRLHGLPDSILSDRDPIFTSKFWQELFRRSGTTLRMSTPYHPATDGQTERINQCLETFLRCFVHSCP</sequence>
<evidence type="ECO:0000256" key="11">
    <source>
        <dbReference type="SAM" id="MobiDB-lite"/>
    </source>
</evidence>
<dbReference type="GO" id="GO:0006508">
    <property type="term" value="P:proteolysis"/>
    <property type="evidence" value="ECO:0007669"/>
    <property type="project" value="InterPro"/>
</dbReference>
<dbReference type="Pfam" id="PF17921">
    <property type="entry name" value="Integrase_H2C2"/>
    <property type="match status" value="1"/>
</dbReference>
<evidence type="ECO:0000256" key="9">
    <source>
        <dbReference type="ARBA" id="ARBA00022918"/>
    </source>
</evidence>
<evidence type="ECO:0000256" key="1">
    <source>
        <dbReference type="ARBA" id="ARBA00022679"/>
    </source>
</evidence>
<evidence type="ECO:0000256" key="6">
    <source>
        <dbReference type="ARBA" id="ARBA00022842"/>
    </source>
</evidence>
<reference evidence="14" key="3">
    <citation type="submission" date="2022-06" db="UniProtKB">
        <authorList>
            <consortium name="EnsemblPlants"/>
        </authorList>
    </citation>
    <scope>IDENTIFICATION</scope>
</reference>
<dbReference type="CDD" id="cd09274">
    <property type="entry name" value="RNase_HI_RT_Ty3"/>
    <property type="match status" value="1"/>
</dbReference>
<keyword evidence="6" id="KW-0460">Magnesium</keyword>
<dbReference type="SUPFAM" id="SSF50630">
    <property type="entry name" value="Acid proteases"/>
    <property type="match status" value="1"/>
</dbReference>
<dbReference type="GO" id="GO:0003723">
    <property type="term" value="F:RNA binding"/>
    <property type="evidence" value="ECO:0007669"/>
    <property type="project" value="UniProtKB-KW"/>
</dbReference>
<dbReference type="GO" id="GO:0015074">
    <property type="term" value="P:DNA integration"/>
    <property type="evidence" value="ECO:0007669"/>
    <property type="project" value="UniProtKB-KW"/>
</dbReference>
<dbReference type="SUPFAM" id="SSF53098">
    <property type="entry name" value="Ribonuclease H-like"/>
    <property type="match status" value="1"/>
</dbReference>
<evidence type="ECO:0000256" key="8">
    <source>
        <dbReference type="ARBA" id="ARBA00022908"/>
    </source>
</evidence>
<feature type="region of interest" description="Disordered" evidence="11">
    <location>
        <begin position="1"/>
        <end position="21"/>
    </location>
</feature>
<dbReference type="PROSITE" id="PS50994">
    <property type="entry name" value="INTEGRASE"/>
    <property type="match status" value="1"/>
</dbReference>
<keyword evidence="15" id="KW-1185">Reference proteome</keyword>
<name>A0A8R7QP29_TRIUA</name>
<feature type="domain" description="Integrase catalytic" evidence="13">
    <location>
        <begin position="791"/>
        <end position="921"/>
    </location>
</feature>
<keyword evidence="9" id="KW-0695">RNA-directed DNA polymerase</keyword>
<evidence type="ECO:0000256" key="7">
    <source>
        <dbReference type="ARBA" id="ARBA00022884"/>
    </source>
</evidence>
<dbReference type="Pfam" id="PF00078">
    <property type="entry name" value="RVT_1"/>
    <property type="match status" value="1"/>
</dbReference>
<evidence type="ECO:0000259" key="12">
    <source>
        <dbReference type="PROSITE" id="PS50878"/>
    </source>
</evidence>
<keyword evidence="5" id="KW-0378">Hydrolase</keyword>
<reference evidence="15" key="1">
    <citation type="journal article" date="2013" name="Nature">
        <title>Draft genome of the wheat A-genome progenitor Triticum urartu.</title>
        <authorList>
            <person name="Ling H.Q."/>
            <person name="Zhao S."/>
            <person name="Liu D."/>
            <person name="Wang J."/>
            <person name="Sun H."/>
            <person name="Zhang C."/>
            <person name="Fan H."/>
            <person name="Li D."/>
            <person name="Dong L."/>
            <person name="Tao Y."/>
            <person name="Gao C."/>
            <person name="Wu H."/>
            <person name="Li Y."/>
            <person name="Cui Y."/>
            <person name="Guo X."/>
            <person name="Zheng S."/>
            <person name="Wang B."/>
            <person name="Yu K."/>
            <person name="Liang Q."/>
            <person name="Yang W."/>
            <person name="Lou X."/>
            <person name="Chen J."/>
            <person name="Feng M."/>
            <person name="Jian J."/>
            <person name="Zhang X."/>
            <person name="Luo G."/>
            <person name="Jiang Y."/>
            <person name="Liu J."/>
            <person name="Wang Z."/>
            <person name="Sha Y."/>
            <person name="Zhang B."/>
            <person name="Wu H."/>
            <person name="Tang D."/>
            <person name="Shen Q."/>
            <person name="Xue P."/>
            <person name="Zou S."/>
            <person name="Wang X."/>
            <person name="Liu X."/>
            <person name="Wang F."/>
            <person name="Yang Y."/>
            <person name="An X."/>
            <person name="Dong Z."/>
            <person name="Zhang K."/>
            <person name="Zhang X."/>
            <person name="Luo M.C."/>
            <person name="Dvorak J."/>
            <person name="Tong Y."/>
            <person name="Wang J."/>
            <person name="Yang H."/>
            <person name="Li Z."/>
            <person name="Wang D."/>
            <person name="Zhang A."/>
            <person name="Wang J."/>
        </authorList>
    </citation>
    <scope>NUCLEOTIDE SEQUENCE</scope>
    <source>
        <strain evidence="15">cv. G1812</strain>
    </source>
</reference>
<dbReference type="Gene3D" id="3.10.20.370">
    <property type="match status" value="1"/>
</dbReference>
<dbReference type="PANTHER" id="PTHR37984:SF5">
    <property type="entry name" value="PROTEIN NYNRIN-LIKE"/>
    <property type="match status" value="1"/>
</dbReference>
<keyword evidence="4" id="KW-0255">Endonuclease</keyword>
<dbReference type="InterPro" id="IPR041588">
    <property type="entry name" value="Integrase_H2C2"/>
</dbReference>
<evidence type="ECO:0000256" key="3">
    <source>
        <dbReference type="ARBA" id="ARBA00022722"/>
    </source>
</evidence>
<evidence type="ECO:0008006" key="16">
    <source>
        <dbReference type="Google" id="ProtNLM"/>
    </source>
</evidence>
<dbReference type="PROSITE" id="PS00141">
    <property type="entry name" value="ASP_PROTEASE"/>
    <property type="match status" value="1"/>
</dbReference>
<dbReference type="InterPro" id="IPR021109">
    <property type="entry name" value="Peptidase_aspartic_dom_sf"/>
</dbReference>